<dbReference type="RefSeq" id="WP_054717536.1">
    <property type="nucleotide sequence ID" value="NZ_AZEU01000188.1"/>
</dbReference>
<dbReference type="FunFam" id="2.160.10.10:FF:000025">
    <property type="entry name" value="Hexapeptide-repeat containing-acetyltransferase"/>
    <property type="match status" value="1"/>
</dbReference>
<evidence type="ECO:0000313" key="8">
    <source>
        <dbReference type="Proteomes" id="UP000051790"/>
    </source>
</evidence>
<proteinExistence type="inferred from homology"/>
<protein>
    <recommendedName>
        <fullName evidence="5">Acetyltransferase</fullName>
        <ecNumber evidence="5">2.3.1.-</ecNumber>
    </recommendedName>
</protein>
<organism evidence="7 8">
    <name type="scientific">Lacticaseibacillus manihotivorans DSM 13343 = JCM 12514</name>
    <dbReference type="NCBI Taxonomy" id="1423769"/>
    <lineage>
        <taxon>Bacteria</taxon>
        <taxon>Bacillati</taxon>
        <taxon>Bacillota</taxon>
        <taxon>Bacilli</taxon>
        <taxon>Lactobacillales</taxon>
        <taxon>Lactobacillaceae</taxon>
        <taxon>Lacticaseibacillus</taxon>
    </lineage>
</organism>
<accession>A0A0R1QLI2</accession>
<dbReference type="SUPFAM" id="SSF51161">
    <property type="entry name" value="Trimeric LpxA-like enzymes"/>
    <property type="match status" value="1"/>
</dbReference>
<dbReference type="GO" id="GO:0008870">
    <property type="term" value="F:galactoside O-acetyltransferase activity"/>
    <property type="evidence" value="ECO:0007669"/>
    <property type="project" value="TreeGrafter"/>
</dbReference>
<dbReference type="SMART" id="SM01266">
    <property type="entry name" value="Mac"/>
    <property type="match status" value="1"/>
</dbReference>
<dbReference type="AlphaFoldDB" id="A0A0R1QLI2"/>
<reference evidence="7 8" key="1">
    <citation type="journal article" date="2015" name="Genome Announc.">
        <title>Expanding the biotechnology potential of lactobacilli through comparative genomics of 213 strains and associated genera.</title>
        <authorList>
            <person name="Sun Z."/>
            <person name="Harris H.M."/>
            <person name="McCann A."/>
            <person name="Guo C."/>
            <person name="Argimon S."/>
            <person name="Zhang W."/>
            <person name="Yang X."/>
            <person name="Jeffery I.B."/>
            <person name="Cooney J.C."/>
            <person name="Kagawa T.F."/>
            <person name="Liu W."/>
            <person name="Song Y."/>
            <person name="Salvetti E."/>
            <person name="Wrobel A."/>
            <person name="Rasinkangas P."/>
            <person name="Parkhill J."/>
            <person name="Rea M.C."/>
            <person name="O'Sullivan O."/>
            <person name="Ritari J."/>
            <person name="Douillard F.P."/>
            <person name="Paul Ross R."/>
            <person name="Yang R."/>
            <person name="Briner A.E."/>
            <person name="Felis G.E."/>
            <person name="de Vos W.M."/>
            <person name="Barrangou R."/>
            <person name="Klaenhammer T.R."/>
            <person name="Caufield P.W."/>
            <person name="Cui Y."/>
            <person name="Zhang H."/>
            <person name="O'Toole P.W."/>
        </authorList>
    </citation>
    <scope>NUCLEOTIDE SEQUENCE [LARGE SCALE GENOMIC DNA]</scope>
    <source>
        <strain evidence="7 8">DSM 13343</strain>
    </source>
</reference>
<evidence type="ECO:0000256" key="4">
    <source>
        <dbReference type="ARBA" id="ARBA00023315"/>
    </source>
</evidence>
<dbReference type="CDD" id="cd03357">
    <property type="entry name" value="LbH_MAT_GAT"/>
    <property type="match status" value="1"/>
</dbReference>
<evidence type="ECO:0000256" key="1">
    <source>
        <dbReference type="ARBA" id="ARBA00007274"/>
    </source>
</evidence>
<dbReference type="Gene3D" id="2.160.10.10">
    <property type="entry name" value="Hexapeptide repeat proteins"/>
    <property type="match status" value="1"/>
</dbReference>
<keyword evidence="3" id="KW-0677">Repeat</keyword>
<keyword evidence="2 5" id="KW-0808">Transferase</keyword>
<keyword evidence="8" id="KW-1185">Reference proteome</keyword>
<keyword evidence="4 5" id="KW-0012">Acyltransferase</keyword>
<name>A0A0R1QLI2_9LACO</name>
<evidence type="ECO:0000259" key="6">
    <source>
        <dbReference type="SMART" id="SM01266"/>
    </source>
</evidence>
<evidence type="ECO:0000256" key="2">
    <source>
        <dbReference type="ARBA" id="ARBA00022679"/>
    </source>
</evidence>
<dbReference type="OrthoDB" id="9812571at2"/>
<dbReference type="Pfam" id="PF12464">
    <property type="entry name" value="Mac"/>
    <property type="match status" value="1"/>
</dbReference>
<dbReference type="PANTHER" id="PTHR43017">
    <property type="entry name" value="GALACTOSIDE O-ACETYLTRANSFERASE"/>
    <property type="match status" value="1"/>
</dbReference>
<evidence type="ECO:0000256" key="3">
    <source>
        <dbReference type="ARBA" id="ARBA00022737"/>
    </source>
</evidence>
<dbReference type="InterPro" id="IPR024688">
    <property type="entry name" value="Mac_dom"/>
</dbReference>
<sequence>MNPLFSGELYLPNDADLMKIQMHYQDLAATYNQTLPSQQAKRAELLTELFAEVGPDCYVEAPFYANWGGHHVHLGPGVYANYHLTLVDDGEIFIGSHTMIGPNVTLATAGHPIEPSLRIQGYQYNLPIHIGENCWLGAGVSVLPGVTIGDNTVVGAGGVVNHDLPSNVVAVGTPAKVLREISEHDREFYTKNRRIDWDQLQ</sequence>
<comment type="similarity">
    <text evidence="1 5">Belongs to the transferase hexapeptide repeat family.</text>
</comment>
<evidence type="ECO:0000313" key="7">
    <source>
        <dbReference type="EMBL" id="KRL43572.1"/>
    </source>
</evidence>
<dbReference type="InterPro" id="IPR011004">
    <property type="entry name" value="Trimer_LpxA-like_sf"/>
</dbReference>
<dbReference type="PANTHER" id="PTHR43017:SF1">
    <property type="entry name" value="ACETYLTRANSFERASE YJL218W-RELATED"/>
    <property type="match status" value="1"/>
</dbReference>
<comment type="caution">
    <text evidence="7">The sequence shown here is derived from an EMBL/GenBank/DDBJ whole genome shotgun (WGS) entry which is preliminary data.</text>
</comment>
<dbReference type="PATRIC" id="fig|1423769.4.peg.1715"/>
<dbReference type="Pfam" id="PF00132">
    <property type="entry name" value="Hexapep"/>
    <property type="match status" value="1"/>
</dbReference>
<feature type="domain" description="Maltose/galactoside acetyltransferase" evidence="6">
    <location>
        <begin position="1"/>
        <end position="55"/>
    </location>
</feature>
<dbReference type="InterPro" id="IPR039369">
    <property type="entry name" value="LacA-like"/>
</dbReference>
<dbReference type="EMBL" id="AZEU01000188">
    <property type="protein sequence ID" value="KRL43572.1"/>
    <property type="molecule type" value="Genomic_DNA"/>
</dbReference>
<gene>
    <name evidence="7" type="ORF">FD01_GL001602</name>
</gene>
<dbReference type="EC" id="2.3.1.-" evidence="5"/>
<evidence type="ECO:0000256" key="5">
    <source>
        <dbReference type="RuleBase" id="RU367021"/>
    </source>
</evidence>
<dbReference type="InterPro" id="IPR001451">
    <property type="entry name" value="Hexapep"/>
</dbReference>
<dbReference type="Proteomes" id="UP000051790">
    <property type="component" value="Unassembled WGS sequence"/>
</dbReference>